<protein>
    <submittedName>
        <fullName evidence="7">TM2 domain-containing protein</fullName>
    </submittedName>
</protein>
<evidence type="ECO:0000259" key="6">
    <source>
        <dbReference type="Pfam" id="PF05154"/>
    </source>
</evidence>
<proteinExistence type="predicted"/>
<accession>A0A9D1HM80</accession>
<gene>
    <name evidence="7" type="ORF">IAD15_04265</name>
</gene>
<dbReference type="Proteomes" id="UP000824175">
    <property type="component" value="Unassembled WGS sequence"/>
</dbReference>
<evidence type="ECO:0000313" key="8">
    <source>
        <dbReference type="Proteomes" id="UP000824175"/>
    </source>
</evidence>
<evidence type="ECO:0000256" key="2">
    <source>
        <dbReference type="ARBA" id="ARBA00022692"/>
    </source>
</evidence>
<evidence type="ECO:0000256" key="1">
    <source>
        <dbReference type="ARBA" id="ARBA00004141"/>
    </source>
</evidence>
<evidence type="ECO:0000256" key="4">
    <source>
        <dbReference type="ARBA" id="ARBA00023136"/>
    </source>
</evidence>
<evidence type="ECO:0000256" key="3">
    <source>
        <dbReference type="ARBA" id="ARBA00022989"/>
    </source>
</evidence>
<reference evidence="7" key="1">
    <citation type="submission" date="2020-10" db="EMBL/GenBank/DDBJ databases">
        <authorList>
            <person name="Gilroy R."/>
        </authorList>
    </citation>
    <scope>NUCLEOTIDE SEQUENCE</scope>
    <source>
        <strain evidence="7">CHK195-11698</strain>
    </source>
</reference>
<evidence type="ECO:0000256" key="5">
    <source>
        <dbReference type="SAM" id="Phobius"/>
    </source>
</evidence>
<keyword evidence="2 5" id="KW-0812">Transmembrane</keyword>
<evidence type="ECO:0000313" key="7">
    <source>
        <dbReference type="EMBL" id="HIU13265.1"/>
    </source>
</evidence>
<keyword evidence="3 5" id="KW-1133">Transmembrane helix</keyword>
<dbReference type="GO" id="GO:0016020">
    <property type="term" value="C:membrane"/>
    <property type="evidence" value="ECO:0007669"/>
    <property type="project" value="UniProtKB-SubCell"/>
</dbReference>
<dbReference type="InterPro" id="IPR007829">
    <property type="entry name" value="TM2"/>
</dbReference>
<name>A0A9D1HM80_9FIRM</name>
<dbReference type="Pfam" id="PF05154">
    <property type="entry name" value="TM2"/>
    <property type="match status" value="1"/>
</dbReference>
<comment type="caution">
    <text evidence="7">The sequence shown here is derived from an EMBL/GenBank/DDBJ whole genome shotgun (WGS) entry which is preliminary data.</text>
</comment>
<dbReference type="AlphaFoldDB" id="A0A9D1HM80"/>
<comment type="subcellular location">
    <subcellularLocation>
        <location evidence="1">Membrane</location>
        <topology evidence="1">Multi-pass membrane protein</topology>
    </subcellularLocation>
</comment>
<dbReference type="EMBL" id="DVMJ01000034">
    <property type="protein sequence ID" value="HIU13265.1"/>
    <property type="molecule type" value="Genomic_DNA"/>
</dbReference>
<feature type="domain" description="TM2" evidence="6">
    <location>
        <begin position="4"/>
        <end position="66"/>
    </location>
</feature>
<sequence>MKHRKKRMTALMLNLFFGYLGLHRIYLEHYISGTLFWLLTFFFIYGKTGHEAAGAIVVIWTLIDFFNLLFGLAKDGKGQKVDW</sequence>
<reference evidence="7" key="2">
    <citation type="journal article" date="2021" name="PeerJ">
        <title>Extensive microbial diversity within the chicken gut microbiome revealed by metagenomics and culture.</title>
        <authorList>
            <person name="Gilroy R."/>
            <person name="Ravi A."/>
            <person name="Getino M."/>
            <person name="Pursley I."/>
            <person name="Horton D.L."/>
            <person name="Alikhan N.F."/>
            <person name="Baker D."/>
            <person name="Gharbi K."/>
            <person name="Hall N."/>
            <person name="Watson M."/>
            <person name="Adriaenssens E.M."/>
            <person name="Foster-Nyarko E."/>
            <person name="Jarju S."/>
            <person name="Secka A."/>
            <person name="Antonio M."/>
            <person name="Oren A."/>
            <person name="Chaudhuri R.R."/>
            <person name="La Ragione R."/>
            <person name="Hildebrand F."/>
            <person name="Pallen M.J."/>
        </authorList>
    </citation>
    <scope>NUCLEOTIDE SEQUENCE</scope>
    <source>
        <strain evidence="7">CHK195-11698</strain>
    </source>
</reference>
<organism evidence="7 8">
    <name type="scientific">Candidatus Fimiplasma intestinipullorum</name>
    <dbReference type="NCBI Taxonomy" id="2840825"/>
    <lineage>
        <taxon>Bacteria</taxon>
        <taxon>Bacillati</taxon>
        <taxon>Bacillota</taxon>
        <taxon>Clostridia</taxon>
        <taxon>Eubacteriales</taxon>
        <taxon>Candidatus Fimiplasma</taxon>
    </lineage>
</organism>
<keyword evidence="4 5" id="KW-0472">Membrane</keyword>
<feature type="transmembrane region" description="Helical" evidence="5">
    <location>
        <begin position="52"/>
        <end position="73"/>
    </location>
</feature>
<feature type="transmembrane region" description="Helical" evidence="5">
    <location>
        <begin position="25"/>
        <end position="46"/>
    </location>
</feature>